<evidence type="ECO:0000313" key="5">
    <source>
        <dbReference type="Proteomes" id="UP000820818"/>
    </source>
</evidence>
<feature type="compositionally biased region" description="Polar residues" evidence="1">
    <location>
        <begin position="134"/>
        <end position="143"/>
    </location>
</feature>
<reference evidence="4 5" key="1">
    <citation type="submission" date="2022-05" db="EMBL/GenBank/DDBJ databases">
        <title>A multi-omics perspective on studying reproductive biology in Daphnia sinensis.</title>
        <authorList>
            <person name="Jia J."/>
        </authorList>
    </citation>
    <scope>NUCLEOTIDE SEQUENCE [LARGE SCALE GENOMIC DNA]</scope>
    <source>
        <strain evidence="4 5">WSL</strain>
    </source>
</reference>
<proteinExistence type="predicted"/>
<sequence length="207" mass="23591">MGDFNETFLYHYTNEGAYWKILSEKILLKSSKDRDGTNDRYGPGVYLTTLKPDTGRNKINKNNRDGVARKLKYADKTDECYFKFNKRNLPGVEYVDVKGGRDVWRFPNDIDLNKISFYHGFTDESETETYHYQQNNSSTTGSRYHSERSFGHSRGNDVYGSSQQQQKPETSELGLIAGTVAVFAIGAAALGFFFASRPSNRNKNNTK</sequence>
<keyword evidence="2" id="KW-0472">Membrane</keyword>
<feature type="transmembrane region" description="Helical" evidence="2">
    <location>
        <begin position="173"/>
        <end position="195"/>
    </location>
</feature>
<feature type="domain" description="Tox-ART-HYD1" evidence="3">
    <location>
        <begin position="9"/>
        <end position="112"/>
    </location>
</feature>
<evidence type="ECO:0000259" key="3">
    <source>
        <dbReference type="Pfam" id="PF15633"/>
    </source>
</evidence>
<dbReference type="InterPro" id="IPR028920">
    <property type="entry name" value="Tox-ART-HYD1_dom"/>
</dbReference>
<keyword evidence="5" id="KW-1185">Reference proteome</keyword>
<feature type="compositionally biased region" description="Polar residues" evidence="1">
    <location>
        <begin position="159"/>
        <end position="168"/>
    </location>
</feature>
<feature type="region of interest" description="Disordered" evidence="1">
    <location>
        <begin position="134"/>
        <end position="169"/>
    </location>
</feature>
<accession>A0AAD5PY93</accession>
<dbReference type="AlphaFoldDB" id="A0AAD5PY93"/>
<keyword evidence="2" id="KW-1133">Transmembrane helix</keyword>
<comment type="caution">
    <text evidence="4">The sequence shown here is derived from an EMBL/GenBank/DDBJ whole genome shotgun (WGS) entry which is preliminary data.</text>
</comment>
<dbReference type="Pfam" id="PF15633">
    <property type="entry name" value="Tox-ART-HYD1"/>
    <property type="match status" value="1"/>
</dbReference>
<evidence type="ECO:0000256" key="1">
    <source>
        <dbReference type="SAM" id="MobiDB-lite"/>
    </source>
</evidence>
<gene>
    <name evidence="4" type="ORF">GHT06_011802</name>
</gene>
<name>A0AAD5PY93_9CRUS</name>
<evidence type="ECO:0000256" key="2">
    <source>
        <dbReference type="SAM" id="Phobius"/>
    </source>
</evidence>
<evidence type="ECO:0000313" key="4">
    <source>
        <dbReference type="EMBL" id="KAI9560849.1"/>
    </source>
</evidence>
<keyword evidence="2" id="KW-0812">Transmembrane</keyword>
<organism evidence="4 5">
    <name type="scientific">Daphnia sinensis</name>
    <dbReference type="NCBI Taxonomy" id="1820382"/>
    <lineage>
        <taxon>Eukaryota</taxon>
        <taxon>Metazoa</taxon>
        <taxon>Ecdysozoa</taxon>
        <taxon>Arthropoda</taxon>
        <taxon>Crustacea</taxon>
        <taxon>Branchiopoda</taxon>
        <taxon>Diplostraca</taxon>
        <taxon>Cladocera</taxon>
        <taxon>Anomopoda</taxon>
        <taxon>Daphniidae</taxon>
        <taxon>Daphnia</taxon>
        <taxon>Daphnia similis group</taxon>
    </lineage>
</organism>
<protein>
    <recommendedName>
        <fullName evidence="3">Tox-ART-HYD1 domain-containing protein</fullName>
    </recommendedName>
</protein>
<dbReference type="EMBL" id="WJBH02000003">
    <property type="protein sequence ID" value="KAI9560849.1"/>
    <property type="molecule type" value="Genomic_DNA"/>
</dbReference>
<dbReference type="Proteomes" id="UP000820818">
    <property type="component" value="Linkage Group LG3"/>
</dbReference>